<dbReference type="InterPro" id="IPR023393">
    <property type="entry name" value="START-like_dom_sf"/>
</dbReference>
<feature type="transmembrane region" description="Helical" evidence="1">
    <location>
        <begin position="35"/>
        <end position="53"/>
    </location>
</feature>
<keyword evidence="1" id="KW-0812">Transmembrane</keyword>
<reference evidence="2 3" key="1">
    <citation type="submission" date="2024-01" db="EMBL/GenBank/DDBJ databases">
        <title>The complete chloroplast genome sequence of Lithospermum erythrorhizon: insights into the phylogenetic relationship among Boraginaceae species and the maternal lineages of purple gromwells.</title>
        <authorList>
            <person name="Okada T."/>
            <person name="Watanabe K."/>
        </authorList>
    </citation>
    <scope>NUCLEOTIDE SEQUENCE [LARGE SCALE GENOMIC DNA]</scope>
</reference>
<evidence type="ECO:0000313" key="3">
    <source>
        <dbReference type="Proteomes" id="UP001454036"/>
    </source>
</evidence>
<dbReference type="Proteomes" id="UP001454036">
    <property type="component" value="Unassembled WGS sequence"/>
</dbReference>
<evidence type="ECO:0000256" key="1">
    <source>
        <dbReference type="SAM" id="Phobius"/>
    </source>
</evidence>
<proteinExistence type="predicted"/>
<accession>A0AAV3R198</accession>
<dbReference type="AlphaFoldDB" id="A0AAV3R198"/>
<dbReference type="PANTHER" id="PTHR33789">
    <property type="entry name" value="LACHRYMATORY-FACTOR SYNTHASE"/>
    <property type="match status" value="1"/>
</dbReference>
<evidence type="ECO:0000313" key="2">
    <source>
        <dbReference type="EMBL" id="GAA0168966.1"/>
    </source>
</evidence>
<dbReference type="PANTHER" id="PTHR33789:SF11">
    <property type="entry name" value="OS05G0202300 PROTEIN"/>
    <property type="match status" value="1"/>
</dbReference>
<keyword evidence="3" id="KW-1185">Reference proteome</keyword>
<organism evidence="2 3">
    <name type="scientific">Lithospermum erythrorhizon</name>
    <name type="common">Purple gromwell</name>
    <name type="synonym">Lithospermum officinale var. erythrorhizon</name>
    <dbReference type="NCBI Taxonomy" id="34254"/>
    <lineage>
        <taxon>Eukaryota</taxon>
        <taxon>Viridiplantae</taxon>
        <taxon>Streptophyta</taxon>
        <taxon>Embryophyta</taxon>
        <taxon>Tracheophyta</taxon>
        <taxon>Spermatophyta</taxon>
        <taxon>Magnoliopsida</taxon>
        <taxon>eudicotyledons</taxon>
        <taxon>Gunneridae</taxon>
        <taxon>Pentapetalae</taxon>
        <taxon>asterids</taxon>
        <taxon>lamiids</taxon>
        <taxon>Boraginales</taxon>
        <taxon>Boraginaceae</taxon>
        <taxon>Boraginoideae</taxon>
        <taxon>Lithospermeae</taxon>
        <taxon>Lithospermum</taxon>
    </lineage>
</organism>
<comment type="caution">
    <text evidence="2">The sequence shown here is derived from an EMBL/GenBank/DDBJ whole genome shotgun (WGS) entry which is preliminary data.</text>
</comment>
<name>A0AAV3R198_LITER</name>
<dbReference type="EMBL" id="BAABME010006664">
    <property type="protein sequence ID" value="GAA0168966.1"/>
    <property type="molecule type" value="Genomic_DNA"/>
</dbReference>
<gene>
    <name evidence="2" type="ORF">LIER_23550</name>
</gene>
<sequence length="212" mass="23848">MHLSQYTCIHSINQQKTSRKVPNCPKTMSITYNSFLPLPLLSILLFITIAPLSTSAINSSYWQGTVYADIPEVAPEKAFSYIADYCNVYKIYPITASFCIKGDPQNPKIGDRRFTAVFVNGTNVNWEKHRLEKLDKDKLSLTYKILDDNVFIDYYRAALTVLPPAAEKEGSLLMWHYIISPVVGFTPETAFQLLQSLAIQVAANIVNVSKST</sequence>
<keyword evidence="1" id="KW-1133">Transmembrane helix</keyword>
<dbReference type="InterPro" id="IPR053249">
    <property type="entry name" value="LFS"/>
</dbReference>
<protein>
    <submittedName>
        <fullName evidence="2">Uncharacterized protein</fullName>
    </submittedName>
</protein>
<dbReference type="SUPFAM" id="SSF55961">
    <property type="entry name" value="Bet v1-like"/>
    <property type="match status" value="1"/>
</dbReference>
<keyword evidence="1" id="KW-0472">Membrane</keyword>
<dbReference type="Gene3D" id="3.30.530.20">
    <property type="match status" value="1"/>
</dbReference>